<evidence type="ECO:0000313" key="3">
    <source>
        <dbReference type="Proteomes" id="UP000284662"/>
    </source>
</evidence>
<dbReference type="EMBL" id="QRST01000001">
    <property type="protein sequence ID" value="RGQ08402.1"/>
    <property type="molecule type" value="Genomic_DNA"/>
</dbReference>
<protein>
    <submittedName>
        <fullName evidence="2">DUF1828 domain-containing protein</fullName>
    </submittedName>
</protein>
<evidence type="ECO:0000313" key="2">
    <source>
        <dbReference type="EMBL" id="RGQ08402.1"/>
    </source>
</evidence>
<proteinExistence type="predicted"/>
<dbReference type="Proteomes" id="UP000284662">
    <property type="component" value="Unassembled WGS sequence"/>
</dbReference>
<feature type="domain" description="DUF1828" evidence="1">
    <location>
        <begin position="36"/>
        <end position="95"/>
    </location>
</feature>
<dbReference type="RefSeq" id="WP_117975960.1">
    <property type="nucleotide sequence ID" value="NZ_QRST01000001.1"/>
</dbReference>
<comment type="caution">
    <text evidence="2">The sequence shown here is derived from an EMBL/GenBank/DDBJ whole genome shotgun (WGS) entry which is preliminary data.</text>
</comment>
<name>A0A411ZZZ6_9FIRM</name>
<dbReference type="InterPro" id="IPR014960">
    <property type="entry name" value="DUF1828"/>
</dbReference>
<sequence>MNMINIICKYQEWLTDNLTIKLISNNKKEQVYSIVTPCMNMDNDFIEIYIKVLNFNRIVITDDKNSISRLTMQGLNDENKILLLKKIVISNDFCMTNDFCIEKEIDYSDKEMLGYYIQKLVSIMLQAESLLLF</sequence>
<accession>A0A411ZZZ6</accession>
<evidence type="ECO:0000259" key="1">
    <source>
        <dbReference type="Pfam" id="PF08861"/>
    </source>
</evidence>
<reference evidence="2 3" key="1">
    <citation type="submission" date="2018-08" db="EMBL/GenBank/DDBJ databases">
        <title>A genome reference for cultivated species of the human gut microbiota.</title>
        <authorList>
            <person name="Zou Y."/>
            <person name="Xue W."/>
            <person name="Luo G."/>
        </authorList>
    </citation>
    <scope>NUCLEOTIDE SEQUENCE [LARGE SCALE GENOMIC DNA]</scope>
    <source>
        <strain evidence="2 3">AF29-2</strain>
    </source>
</reference>
<dbReference type="AlphaFoldDB" id="A0A411ZZZ6"/>
<gene>
    <name evidence="2" type="ORF">DWZ11_00660</name>
</gene>
<dbReference type="Pfam" id="PF08861">
    <property type="entry name" value="DUF1828"/>
    <property type="match status" value="1"/>
</dbReference>
<organism evidence="2 3">
    <name type="scientific">Megamonas rupellensis</name>
    <dbReference type="NCBI Taxonomy" id="491921"/>
    <lineage>
        <taxon>Bacteria</taxon>
        <taxon>Bacillati</taxon>
        <taxon>Bacillota</taxon>
        <taxon>Negativicutes</taxon>
        <taxon>Selenomonadales</taxon>
        <taxon>Selenomonadaceae</taxon>
        <taxon>Megamonas</taxon>
    </lineage>
</organism>